<dbReference type="Gene3D" id="3.40.50.10320">
    <property type="entry name" value="LmbE-like"/>
    <property type="match status" value="1"/>
</dbReference>
<reference evidence="1 2" key="1">
    <citation type="journal article" date="2011" name="Microbiology">
        <title>Transcriptome response to different carbon sources in Acetobacter aceti.</title>
        <authorList>
            <person name="Sakurai K."/>
            <person name="Arai H."/>
            <person name="Ishii M."/>
            <person name="Igarashi Y."/>
        </authorList>
    </citation>
    <scope>NUCLEOTIDE SEQUENCE [LARGE SCALE GENOMIC DNA]</scope>
    <source>
        <strain evidence="1 2">NBRC 14818</strain>
    </source>
</reference>
<dbReference type="EMBL" id="AP023410">
    <property type="protein sequence ID" value="BCK74541.1"/>
    <property type="molecule type" value="Genomic_DNA"/>
</dbReference>
<dbReference type="AlphaFoldDB" id="A0AB33I7R9"/>
<sequence length="249" mass="27137">MAGGRDMRVADFLADLAELPLRELDAIAPGTSLVIAPHPDDESLGCGGFIAEAVRLGRPPVVVIASDGIGSHPNSRLWPAERLRELRENEARDALRLLGLPPERVIFLRLRDTAVPTRGPAFDAVVETLAELCRRHACANVLVPWRHDPHCDHEAVSLMGDSLGSLCPDLTVLAYPVWGLTLPPETVINEPPPVGSRLDIGAHLAVKRAAVHAHRSQRGLVIEDDPDGFILPEVLLEKLLRLYECFITS</sequence>
<evidence type="ECO:0000313" key="2">
    <source>
        <dbReference type="Proteomes" id="UP000516424"/>
    </source>
</evidence>
<gene>
    <name evidence="1" type="ORF">EMQ_0147</name>
</gene>
<dbReference type="PANTHER" id="PTHR12993:SF29">
    <property type="entry name" value="BLR3841 PROTEIN"/>
    <property type="match status" value="1"/>
</dbReference>
<dbReference type="InterPro" id="IPR024078">
    <property type="entry name" value="LmbE-like_dom_sf"/>
</dbReference>
<dbReference type="Proteomes" id="UP000516424">
    <property type="component" value="Chromosome"/>
</dbReference>
<protein>
    <recommendedName>
        <fullName evidence="3">LmbE family protein</fullName>
    </recommendedName>
</protein>
<dbReference type="Pfam" id="PF02585">
    <property type="entry name" value="PIG-L"/>
    <property type="match status" value="1"/>
</dbReference>
<dbReference type="InterPro" id="IPR003737">
    <property type="entry name" value="GlcNAc_PI_deacetylase-related"/>
</dbReference>
<dbReference type="GO" id="GO:0016811">
    <property type="term" value="F:hydrolase activity, acting on carbon-nitrogen (but not peptide) bonds, in linear amides"/>
    <property type="evidence" value="ECO:0007669"/>
    <property type="project" value="TreeGrafter"/>
</dbReference>
<keyword evidence="2" id="KW-1185">Reference proteome</keyword>
<dbReference type="SUPFAM" id="SSF102588">
    <property type="entry name" value="LmbE-like"/>
    <property type="match status" value="1"/>
</dbReference>
<accession>A0AB33I7R9</accession>
<proteinExistence type="predicted"/>
<organism evidence="1 2">
    <name type="scientific">Acetobacter aceti NBRC 14818</name>
    <dbReference type="NCBI Taxonomy" id="887700"/>
    <lineage>
        <taxon>Bacteria</taxon>
        <taxon>Pseudomonadati</taxon>
        <taxon>Pseudomonadota</taxon>
        <taxon>Alphaproteobacteria</taxon>
        <taxon>Acetobacterales</taxon>
        <taxon>Acetobacteraceae</taxon>
        <taxon>Acetobacter</taxon>
        <taxon>Acetobacter subgen. Acetobacter</taxon>
    </lineage>
</organism>
<evidence type="ECO:0000313" key="1">
    <source>
        <dbReference type="EMBL" id="BCK74541.1"/>
    </source>
</evidence>
<dbReference type="PANTHER" id="PTHR12993">
    <property type="entry name" value="N-ACETYLGLUCOSAMINYL-PHOSPHATIDYLINOSITOL DE-N-ACETYLASE-RELATED"/>
    <property type="match status" value="1"/>
</dbReference>
<name>A0AB33I7R9_ACEAC</name>
<evidence type="ECO:0008006" key="3">
    <source>
        <dbReference type="Google" id="ProtNLM"/>
    </source>
</evidence>